<dbReference type="InterPro" id="IPR027417">
    <property type="entry name" value="P-loop_NTPase"/>
</dbReference>
<dbReference type="InterPro" id="IPR027640">
    <property type="entry name" value="Kinesin-like_fam"/>
</dbReference>
<dbReference type="GO" id="GO:0003777">
    <property type="term" value="F:microtubule motor activity"/>
    <property type="evidence" value="ECO:0007669"/>
    <property type="project" value="InterPro"/>
</dbReference>
<evidence type="ECO:0000256" key="10">
    <source>
        <dbReference type="SAM" id="Coils"/>
    </source>
</evidence>
<gene>
    <name evidence="12" type="primary">KIF19</name>
</gene>
<evidence type="ECO:0000256" key="4">
    <source>
        <dbReference type="ARBA" id="ARBA00022840"/>
    </source>
</evidence>
<dbReference type="GO" id="GO:0005524">
    <property type="term" value="F:ATP binding"/>
    <property type="evidence" value="ECO:0007669"/>
    <property type="project" value="UniProtKB-UniRule"/>
</dbReference>
<evidence type="ECO:0000256" key="1">
    <source>
        <dbReference type="ARBA" id="ARBA00004245"/>
    </source>
</evidence>
<evidence type="ECO:0000256" key="8">
    <source>
        <dbReference type="PROSITE-ProRule" id="PRU00283"/>
    </source>
</evidence>
<keyword evidence="4 8" id="KW-0067">ATP-binding</keyword>
<keyword evidence="7" id="KW-0206">Cytoskeleton</keyword>
<keyword evidence="5 10" id="KW-0175">Coiled coil</keyword>
<feature type="domain" description="Kinesin motor" evidence="11">
    <location>
        <begin position="16"/>
        <end position="349"/>
    </location>
</feature>
<evidence type="ECO:0000256" key="6">
    <source>
        <dbReference type="ARBA" id="ARBA00023175"/>
    </source>
</evidence>
<evidence type="ECO:0000256" key="7">
    <source>
        <dbReference type="ARBA" id="ARBA00023212"/>
    </source>
</evidence>
<keyword evidence="3 8" id="KW-0547">Nucleotide-binding</keyword>
<dbReference type="CDD" id="cd01370">
    <property type="entry name" value="KISc_KIP3_like"/>
    <property type="match status" value="1"/>
</dbReference>
<dbReference type="FunFam" id="3.40.850.10:FF:000056">
    <property type="entry name" value="Kinesin-like protein"/>
    <property type="match status" value="1"/>
</dbReference>
<name>T2MC54_HYDVU</name>
<dbReference type="PROSITE" id="PS50067">
    <property type="entry name" value="KINESIN_MOTOR_2"/>
    <property type="match status" value="1"/>
</dbReference>
<evidence type="ECO:0000256" key="2">
    <source>
        <dbReference type="ARBA" id="ARBA00022701"/>
    </source>
</evidence>
<proteinExistence type="evidence at transcript level"/>
<dbReference type="InterPro" id="IPR001752">
    <property type="entry name" value="Kinesin_motor_dom"/>
</dbReference>
<dbReference type="InterPro" id="IPR036961">
    <property type="entry name" value="Kinesin_motor_dom_sf"/>
</dbReference>
<evidence type="ECO:0000256" key="3">
    <source>
        <dbReference type="ARBA" id="ARBA00022741"/>
    </source>
</evidence>
<evidence type="ECO:0000256" key="9">
    <source>
        <dbReference type="RuleBase" id="RU000394"/>
    </source>
</evidence>
<dbReference type="SUPFAM" id="SSF52540">
    <property type="entry name" value="P-loop containing nucleoside triphosphate hydrolases"/>
    <property type="match status" value="1"/>
</dbReference>
<dbReference type="PANTHER" id="PTHR47968:SF13">
    <property type="entry name" value="KINESIN-LIKE PROTEIN KIF19 ISOFORM X1"/>
    <property type="match status" value="1"/>
</dbReference>
<dbReference type="Gene3D" id="3.40.850.10">
    <property type="entry name" value="Kinesin motor domain"/>
    <property type="match status" value="1"/>
</dbReference>
<dbReference type="PROSITE" id="PS00411">
    <property type="entry name" value="KINESIN_MOTOR_1"/>
    <property type="match status" value="1"/>
</dbReference>
<dbReference type="InterPro" id="IPR019821">
    <property type="entry name" value="Kinesin_motor_CS"/>
</dbReference>
<feature type="binding site" evidence="8">
    <location>
        <begin position="108"/>
        <end position="115"/>
    </location>
    <ligand>
        <name>ATP</name>
        <dbReference type="ChEBI" id="CHEBI:30616"/>
    </ligand>
</feature>
<feature type="coiled-coil region" evidence="10">
    <location>
        <begin position="553"/>
        <end position="587"/>
    </location>
</feature>
<evidence type="ECO:0000259" key="11">
    <source>
        <dbReference type="PROSITE" id="PS50067"/>
    </source>
</evidence>
<dbReference type="AlphaFoldDB" id="T2MC54"/>
<evidence type="ECO:0000256" key="5">
    <source>
        <dbReference type="ARBA" id="ARBA00023054"/>
    </source>
</evidence>
<dbReference type="GO" id="GO:0007018">
    <property type="term" value="P:microtubule-based movement"/>
    <property type="evidence" value="ECO:0007669"/>
    <property type="project" value="InterPro"/>
</dbReference>
<dbReference type="OrthoDB" id="5966316at2759"/>
<organism evidence="12">
    <name type="scientific">Hydra vulgaris</name>
    <name type="common">Hydra</name>
    <name type="synonym">Hydra attenuata</name>
    <dbReference type="NCBI Taxonomy" id="6087"/>
    <lineage>
        <taxon>Eukaryota</taxon>
        <taxon>Metazoa</taxon>
        <taxon>Cnidaria</taxon>
        <taxon>Hydrozoa</taxon>
        <taxon>Hydroidolina</taxon>
        <taxon>Anthoathecata</taxon>
        <taxon>Aplanulata</taxon>
        <taxon>Hydridae</taxon>
        <taxon>Hydra</taxon>
    </lineage>
</organism>
<dbReference type="EMBL" id="HAAD01003596">
    <property type="protein sequence ID" value="CDG69828.1"/>
    <property type="molecule type" value="mRNA"/>
</dbReference>
<dbReference type="PANTHER" id="PTHR47968">
    <property type="entry name" value="CENTROMERE PROTEIN E"/>
    <property type="match status" value="1"/>
</dbReference>
<accession>T2MC54</accession>
<dbReference type="Pfam" id="PF00225">
    <property type="entry name" value="Kinesin"/>
    <property type="match status" value="1"/>
</dbReference>
<dbReference type="SMART" id="SM00129">
    <property type="entry name" value="KISc"/>
    <property type="match status" value="1"/>
</dbReference>
<dbReference type="PRINTS" id="PR00380">
    <property type="entry name" value="KINESINHEAVY"/>
</dbReference>
<protein>
    <recommendedName>
        <fullName evidence="9">Kinesin-like protein</fullName>
    </recommendedName>
</protein>
<sequence length="899" mass="102994">KKRKKEREKINMNSENFYVAVRVRPASIFEITNGYKTITTVLEDNMVCLEDPTDNDDQIHGNRSRAKSYVFDHAFGPSSTQVEVYNHTAKPLIESVLKGYNATIFAYGPTGTGKTYTMLGTDYSPGIMVLTLNDLYKQIDHTRHDKKYKVKLSYLELYNEMIRDLLKPSSEYLDLRENSKGVQVAGLTEYEVLSTSQVMEMLSRGNRQRMCEPTAVNTTSSRSHAVLQVTVEQQNRIHDIKNEVKVGKLFMIDLAGSERAADTQNTGKRLIEGAHINRSLLALGNCINALSEKGKGAYINYRDSKLTRLLKDSLDGNCKTVMITHVSPADRNFEETRNTLSYADRAKSIKIKPKVNQYNVNYHVAQYQSIINELKDELVRLKGQMSDLITFPHNKAESFAKNPSSHLTLESNGHTLTDNPVMQNCVGTEVPSALGGGETRSKSAEIKEKLKEELKLCFEEQLELRKEIIDLEMSCVQYLLEYQRKLLIIDEWEHNKARNLALERRANESIRGGLKNHVNAFHAKVFNQFQQDIREPADVAIAREELQKNQIIQYELSLQKKKLIEKLDEQKNELAFLEESCHKKITNEEHKEVLNMLCKLHEYEIKNIELESIKLMREYSLEQKDLKKQRDEMRQNMAHEIIELQKNIIKKNNIQYPLNLDALYEIYKEEISKDRDMDIFMEVQRLGRQSNEFRLPSLNPSSSKAIISAQEGYKSKMIENRWLEQQSSNLKINNSDALRRKDNRVSVTSITSDNSSVTYRVPNKKLYSLSEASSTISNNDLTASLTQKNLINTVHENNARLGIYNQQLRETNLGETVMLESTENGRSYGLSNKERNTEFKYTKNNQINSPTLINSRFNKTVYTPLKPNVYPSVKDSNGNLSVSGTSFAPKPTLPGFGRI</sequence>
<dbReference type="GO" id="GO:0008017">
    <property type="term" value="F:microtubule binding"/>
    <property type="evidence" value="ECO:0007669"/>
    <property type="project" value="InterPro"/>
</dbReference>
<evidence type="ECO:0000313" key="12">
    <source>
        <dbReference type="EMBL" id="CDG69828.1"/>
    </source>
</evidence>
<keyword evidence="6 8" id="KW-0505">Motor protein</keyword>
<keyword evidence="2 9" id="KW-0493">Microtubule</keyword>
<reference evidence="12" key="1">
    <citation type="journal article" date="2013" name="Genome Biol. Evol.">
        <title>Punctuated emergences of genetic and phenotypic innovations in eumetazoan, bilaterian, euteleostome, and hominidae ancestors.</title>
        <authorList>
            <person name="Wenger Y."/>
            <person name="Galliot B."/>
        </authorList>
    </citation>
    <scope>NUCLEOTIDE SEQUENCE</scope>
    <source>
        <tissue evidence="12">Whole animals</tissue>
    </source>
</reference>
<comment type="similarity">
    <text evidence="8 9">Belongs to the TRAFAC class myosin-kinesin ATPase superfamily. Kinesin family.</text>
</comment>
<dbReference type="GO" id="GO:0005874">
    <property type="term" value="C:microtubule"/>
    <property type="evidence" value="ECO:0007669"/>
    <property type="project" value="UniProtKB-KW"/>
</dbReference>
<keyword evidence="7" id="KW-0963">Cytoplasm</keyword>
<feature type="non-terminal residue" evidence="12">
    <location>
        <position position="1"/>
    </location>
</feature>
<comment type="subcellular location">
    <subcellularLocation>
        <location evidence="1">Cytoplasm</location>
        <location evidence="1">Cytoskeleton</location>
    </subcellularLocation>
</comment>